<dbReference type="EMBL" id="SIJB01000007">
    <property type="protein sequence ID" value="NBI27883.1"/>
    <property type="molecule type" value="Genomic_DNA"/>
</dbReference>
<dbReference type="GO" id="GO:0006979">
    <property type="term" value="P:response to oxidative stress"/>
    <property type="evidence" value="ECO:0007669"/>
    <property type="project" value="TreeGrafter"/>
</dbReference>
<dbReference type="RefSeq" id="WP_160644271.1">
    <property type="nucleotide sequence ID" value="NZ_SIJB01000007.1"/>
</dbReference>
<keyword evidence="12" id="KW-1185">Reference proteome</keyword>
<accession>A0A6N9PZN1</accession>
<dbReference type="InterPro" id="IPR011766">
    <property type="entry name" value="TPP_enzyme_TPP-bd"/>
</dbReference>
<evidence type="ECO:0000256" key="6">
    <source>
        <dbReference type="ARBA" id="ARBA00023004"/>
    </source>
</evidence>
<keyword evidence="5" id="KW-0560">Oxidoreductase</keyword>
<dbReference type="SUPFAM" id="SSF52922">
    <property type="entry name" value="TK C-terminal domain-like"/>
    <property type="match status" value="1"/>
</dbReference>
<evidence type="ECO:0000259" key="9">
    <source>
        <dbReference type="Pfam" id="PF02775"/>
    </source>
</evidence>
<evidence type="ECO:0000256" key="4">
    <source>
        <dbReference type="ARBA" id="ARBA00022982"/>
    </source>
</evidence>
<keyword evidence="7" id="KW-0411">Iron-sulfur</keyword>
<feature type="domain" description="Thiamine pyrophosphate enzyme TPP-binding" evidence="9">
    <location>
        <begin position="551"/>
        <end position="657"/>
    </location>
</feature>
<dbReference type="PANTHER" id="PTHR32154">
    <property type="entry name" value="PYRUVATE-FLAVODOXIN OXIDOREDUCTASE-RELATED"/>
    <property type="match status" value="1"/>
</dbReference>
<dbReference type="Gene3D" id="3.40.50.920">
    <property type="match status" value="1"/>
</dbReference>
<dbReference type="Pfam" id="PF01855">
    <property type="entry name" value="POR_N"/>
    <property type="match status" value="1"/>
</dbReference>
<protein>
    <submittedName>
        <fullName evidence="11">Pyruvate synthase</fullName>
    </submittedName>
</protein>
<keyword evidence="11" id="KW-0670">Pyruvate</keyword>
<dbReference type="CDD" id="cd07034">
    <property type="entry name" value="TPP_PYR_PFOR_IOR-alpha_like"/>
    <property type="match status" value="1"/>
</dbReference>
<evidence type="ECO:0000256" key="3">
    <source>
        <dbReference type="ARBA" id="ARBA00022485"/>
    </source>
</evidence>
<evidence type="ECO:0000259" key="10">
    <source>
        <dbReference type="Pfam" id="PF17147"/>
    </source>
</evidence>
<keyword evidence="3" id="KW-0479">Metal-binding</keyword>
<dbReference type="Gene3D" id="3.40.50.970">
    <property type="match status" value="3"/>
</dbReference>
<dbReference type="InterPro" id="IPR050722">
    <property type="entry name" value="Pyruvate:ferred/Flavod_OxRd"/>
</dbReference>
<dbReference type="SUPFAM" id="SSF52518">
    <property type="entry name" value="Thiamin diphosphate-binding fold (THDP-binding)"/>
    <property type="match status" value="2"/>
</dbReference>
<comment type="similarity">
    <text evidence="1">Belongs to the pyruvate:ferredoxin/flavodoxin oxidoreductase family.</text>
</comment>
<dbReference type="AlphaFoldDB" id="A0A6N9PZN1"/>
<dbReference type="Pfam" id="PF17147">
    <property type="entry name" value="PFOR_II"/>
    <property type="match status" value="1"/>
</dbReference>
<proteinExistence type="inferred from homology"/>
<name>A0A6N9PZN1_9BACL</name>
<evidence type="ECO:0000313" key="12">
    <source>
        <dbReference type="Proteomes" id="UP000448943"/>
    </source>
</evidence>
<keyword evidence="3" id="KW-0004">4Fe-4S</keyword>
<evidence type="ECO:0000259" key="8">
    <source>
        <dbReference type="Pfam" id="PF01855"/>
    </source>
</evidence>
<evidence type="ECO:0000256" key="5">
    <source>
        <dbReference type="ARBA" id="ARBA00023002"/>
    </source>
</evidence>
<sequence length="768" mass="85652">MAIEMNNEKTTDKVEQRVVYESGNEMAAYAAHQINYHIMGYFPISPSTEVAQFLDLMKTSGQHDIVLIPADGEHGSAGVCYGASSAGGRVFNATSANGYLYMLEQMPVQSGTRFPMVLNLVCRSVSGPLDIHGDHSDLYYALNTGWPILMCRDPQAVYDMNIIALKLAEDPEVRLPVMVAQDGYFTSHQKRRVMTMKDRSDVLNFVGEKAPEGYPDTLDRNHPITVGPYMNEPDYINNCYQQSEAMYRAEGVYERIQKEYAELTGREYPVLDLYRMEDAEVAVFLMNSSSEIVKDVVDQLREKGIKAGSIAPNIIRPFPQKQIVEALKNVKAITVGDRADSYGAHGGNMVNEIKAALFTYGNTTTKVISRIYGLGGKDFYAEDGHHFFQLAIEAVEKDKVEVPFDYHGHTPGDPDKAPKRVLEPMKYEDLNTGLIKVTEDEEAGKLKVRIPPLRQLTKKPKRIASGHGACPGCGIFSGLELFFKGIEGDIVALFHTGCAMVVTTGYPYSAHKATYIHNLFQNGAATLSGVVEMFWERKRRGELDHLGLQDDFTFVMITGDGGMDIGMGPAIGAALRNHKMIILEYDNEGYMNTGAQLSYSTPLGHRTSTSNVGKHQGGKLFHHKDTAQIMAATNIPYVFTGSEAYPQDLVKKAAKAQWYAQNEGLVYGKILITCPLNWLSEEQEGATIIDAAVGSCFFPLYEIERGITTITFDPEAKNKRIPLSDWLKTMGKTKHMTKPEYESAYKSFEDEVDRRWQKLKAKHENPYL</sequence>
<evidence type="ECO:0000256" key="1">
    <source>
        <dbReference type="ARBA" id="ARBA00009032"/>
    </source>
</evidence>
<reference evidence="11 12" key="1">
    <citation type="submission" date="2019-01" db="EMBL/GenBank/DDBJ databases">
        <title>Chengkuizengella sp. nov., isolated from deep-sea sediment of East Pacific Ocean.</title>
        <authorList>
            <person name="Yang J."/>
            <person name="Lai Q."/>
            <person name="Shao Z."/>
        </authorList>
    </citation>
    <scope>NUCLEOTIDE SEQUENCE [LARGE SCALE GENOMIC DNA]</scope>
    <source>
        <strain evidence="11 12">YPA3-1-1</strain>
    </source>
</reference>
<organism evidence="11 12">
    <name type="scientific">Chengkuizengella marina</name>
    <dbReference type="NCBI Taxonomy" id="2507566"/>
    <lineage>
        <taxon>Bacteria</taxon>
        <taxon>Bacillati</taxon>
        <taxon>Bacillota</taxon>
        <taxon>Bacilli</taxon>
        <taxon>Bacillales</taxon>
        <taxon>Paenibacillaceae</taxon>
        <taxon>Chengkuizengella</taxon>
    </lineage>
</organism>
<evidence type="ECO:0000313" key="11">
    <source>
        <dbReference type="EMBL" id="NBI27883.1"/>
    </source>
</evidence>
<dbReference type="PANTHER" id="PTHR32154:SF0">
    <property type="entry name" value="PYRUVATE-FLAVODOXIN OXIDOREDUCTASE-RELATED"/>
    <property type="match status" value="1"/>
</dbReference>
<evidence type="ECO:0000256" key="2">
    <source>
        <dbReference type="ARBA" id="ARBA00022448"/>
    </source>
</evidence>
<dbReference type="InterPro" id="IPR029061">
    <property type="entry name" value="THDP-binding"/>
</dbReference>
<dbReference type="Pfam" id="PF02775">
    <property type="entry name" value="TPP_enzyme_C"/>
    <property type="match status" value="1"/>
</dbReference>
<keyword evidence="4" id="KW-0249">Electron transport</keyword>
<dbReference type="InterPro" id="IPR002880">
    <property type="entry name" value="Pyrv_Fd/Flavodoxin_OxRdtase_N"/>
</dbReference>
<evidence type="ECO:0000256" key="7">
    <source>
        <dbReference type="ARBA" id="ARBA00023014"/>
    </source>
</evidence>
<dbReference type="InterPro" id="IPR033412">
    <property type="entry name" value="PFOR_II"/>
</dbReference>
<keyword evidence="2" id="KW-0813">Transport</keyword>
<feature type="domain" description="Pyruvate flavodoxin/ferredoxin oxidoreductase pyrimidine binding" evidence="8">
    <location>
        <begin position="30"/>
        <end position="256"/>
    </location>
</feature>
<dbReference type="GO" id="GO:0051539">
    <property type="term" value="F:4 iron, 4 sulfur cluster binding"/>
    <property type="evidence" value="ECO:0007669"/>
    <property type="project" value="UniProtKB-KW"/>
</dbReference>
<dbReference type="GO" id="GO:0030976">
    <property type="term" value="F:thiamine pyrophosphate binding"/>
    <property type="evidence" value="ECO:0007669"/>
    <property type="project" value="InterPro"/>
</dbReference>
<dbReference type="OrthoDB" id="9794954at2"/>
<dbReference type="InterPro" id="IPR009014">
    <property type="entry name" value="Transketo_C/PFOR_II"/>
</dbReference>
<feature type="domain" description="Pyruvate:ferredoxin oxidoreductase core" evidence="10">
    <location>
        <begin position="279"/>
        <end position="383"/>
    </location>
</feature>
<comment type="caution">
    <text evidence="11">The sequence shown here is derived from an EMBL/GenBank/DDBJ whole genome shotgun (WGS) entry which is preliminary data.</text>
</comment>
<keyword evidence="6" id="KW-0408">Iron</keyword>
<dbReference type="GO" id="GO:0016491">
    <property type="term" value="F:oxidoreductase activity"/>
    <property type="evidence" value="ECO:0007669"/>
    <property type="project" value="UniProtKB-KW"/>
</dbReference>
<gene>
    <name evidence="11" type="ORF">ERL59_02765</name>
</gene>
<dbReference type="Proteomes" id="UP000448943">
    <property type="component" value="Unassembled WGS sequence"/>
</dbReference>